<feature type="signal peptide" evidence="3">
    <location>
        <begin position="1"/>
        <end position="19"/>
    </location>
</feature>
<dbReference type="Pfam" id="PF00379">
    <property type="entry name" value="Chitin_bind_4"/>
    <property type="match status" value="1"/>
</dbReference>
<evidence type="ECO:0000256" key="1">
    <source>
        <dbReference type="ARBA" id="ARBA00022460"/>
    </source>
</evidence>
<dbReference type="InterPro" id="IPR000618">
    <property type="entry name" value="Insect_cuticle"/>
</dbReference>
<dbReference type="PANTHER" id="PTHR12236">
    <property type="entry name" value="STRUCTURAL CONTITUENT OF CUTICLE"/>
    <property type="match status" value="1"/>
</dbReference>
<evidence type="ECO:0000256" key="3">
    <source>
        <dbReference type="SAM" id="SignalP"/>
    </source>
</evidence>
<feature type="chain" id="PRO_5046722385" description="Adult-specific rigid cuticular protein 15.7" evidence="3">
    <location>
        <begin position="20"/>
        <end position="212"/>
    </location>
</feature>
<evidence type="ECO:0000256" key="2">
    <source>
        <dbReference type="PROSITE-ProRule" id="PRU00497"/>
    </source>
</evidence>
<evidence type="ECO:0000313" key="5">
    <source>
        <dbReference type="Proteomes" id="UP001235939"/>
    </source>
</evidence>
<dbReference type="InterPro" id="IPR031311">
    <property type="entry name" value="CHIT_BIND_RR_consensus"/>
</dbReference>
<name>A0ABY6LTQ8_9ARAC</name>
<reference evidence="4 5" key="1">
    <citation type="submission" date="2022-03" db="EMBL/GenBank/DDBJ databases">
        <title>A chromosomal length assembly of Cordylochernes scorpioides.</title>
        <authorList>
            <person name="Zeh D."/>
            <person name="Zeh J."/>
        </authorList>
    </citation>
    <scope>NUCLEOTIDE SEQUENCE [LARGE SCALE GENOMIC DNA]</scope>
    <source>
        <strain evidence="4">IN4F17</strain>
        <tissue evidence="4">Whole Body</tissue>
    </source>
</reference>
<organism evidence="4 5">
    <name type="scientific">Cordylochernes scorpioides</name>
    <dbReference type="NCBI Taxonomy" id="51811"/>
    <lineage>
        <taxon>Eukaryota</taxon>
        <taxon>Metazoa</taxon>
        <taxon>Ecdysozoa</taxon>
        <taxon>Arthropoda</taxon>
        <taxon>Chelicerata</taxon>
        <taxon>Arachnida</taxon>
        <taxon>Pseudoscorpiones</taxon>
        <taxon>Cheliferoidea</taxon>
        <taxon>Chernetidae</taxon>
        <taxon>Cordylochernes</taxon>
    </lineage>
</organism>
<dbReference type="Proteomes" id="UP001235939">
    <property type="component" value="Chromosome 23"/>
</dbReference>
<accession>A0ABY6LTQ8</accession>
<keyword evidence="5" id="KW-1185">Reference proteome</keyword>
<gene>
    <name evidence="4" type="ORF">LAZ67_23000249</name>
</gene>
<dbReference type="EMBL" id="CP092885">
    <property type="protein sequence ID" value="UYV83233.1"/>
    <property type="molecule type" value="Genomic_DNA"/>
</dbReference>
<dbReference type="PROSITE" id="PS00233">
    <property type="entry name" value="CHIT_BIND_RR_1"/>
    <property type="match status" value="1"/>
</dbReference>
<proteinExistence type="predicted"/>
<keyword evidence="3" id="KW-0732">Signal</keyword>
<protein>
    <recommendedName>
        <fullName evidence="6">Adult-specific rigid cuticular protein 15.7</fullName>
    </recommendedName>
</protein>
<evidence type="ECO:0000313" key="4">
    <source>
        <dbReference type="EMBL" id="UYV83233.1"/>
    </source>
</evidence>
<dbReference type="PANTHER" id="PTHR12236:SF79">
    <property type="entry name" value="CUTICULAR PROTEIN 50CB-RELATED"/>
    <property type="match status" value="1"/>
</dbReference>
<sequence length="212" mass="21475">MLEWFQVCLLISLAVAAQAVAHHGGASTNFRKQDDHGNYAFGYQIVDHHGNTNGRQEAGHGGHQVHGSYNLALHDGRVRKVEYVADKHGFRAAIKTNEPGTQHSLPAAVDMDSPYKGFAAGSYGISHGGYGGNDGGYGRGNGAGYGAGRGNGGYGGNDGGYGYGAGRGNGGYGGNDGGYGYGAGRGNGGYGGNDGGYGYGAGRGNGGYGGHY</sequence>
<dbReference type="PROSITE" id="PS51155">
    <property type="entry name" value="CHIT_BIND_RR_2"/>
    <property type="match status" value="1"/>
</dbReference>
<keyword evidence="1 2" id="KW-0193">Cuticle</keyword>
<dbReference type="InterPro" id="IPR051217">
    <property type="entry name" value="Insect_Cuticle_Struc_Prot"/>
</dbReference>
<dbReference type="PRINTS" id="PR00947">
    <property type="entry name" value="CUTICLE"/>
</dbReference>
<evidence type="ECO:0008006" key="6">
    <source>
        <dbReference type="Google" id="ProtNLM"/>
    </source>
</evidence>